<sequence>MALVRTVMSASNRFVRALAAMSLGEGRGSVELVEFVEAIVGVGVKRGQNRVVGGGGEGGGVTIGSSLSGDKVGGIGPGVVVDWVSKVVSEVLQWALSSDNSLNKESKHGEHGQPTVLNLLDLELGESLWVVGKAQWVKAATWVKWVSNLSKRPTGNTVTLNGSHQDDLGGPNGQDALCVD</sequence>
<accession>A0A445DME9</accession>
<evidence type="ECO:0000313" key="2">
    <source>
        <dbReference type="EMBL" id="RYR64338.1"/>
    </source>
</evidence>
<protein>
    <submittedName>
        <fullName evidence="2">Uncharacterized protein</fullName>
    </submittedName>
</protein>
<gene>
    <name evidence="2" type="ORF">Ahy_A03g010465</name>
</gene>
<reference evidence="2 3" key="1">
    <citation type="submission" date="2019-01" db="EMBL/GenBank/DDBJ databases">
        <title>Sequencing of cultivated peanut Arachis hypogaea provides insights into genome evolution and oil improvement.</title>
        <authorList>
            <person name="Chen X."/>
        </authorList>
    </citation>
    <scope>NUCLEOTIDE SEQUENCE [LARGE SCALE GENOMIC DNA]</scope>
    <source>
        <strain evidence="3">cv. Fuhuasheng</strain>
        <tissue evidence="2">Leaves</tissue>
    </source>
</reference>
<feature type="compositionally biased region" description="Polar residues" evidence="1">
    <location>
        <begin position="154"/>
        <end position="163"/>
    </location>
</feature>
<comment type="caution">
    <text evidence="2">The sequence shown here is derived from an EMBL/GenBank/DDBJ whole genome shotgun (WGS) entry which is preliminary data.</text>
</comment>
<keyword evidence="3" id="KW-1185">Reference proteome</keyword>
<dbReference type="AlphaFoldDB" id="A0A445DME9"/>
<dbReference type="EMBL" id="SDMP01000003">
    <property type="protein sequence ID" value="RYR64338.1"/>
    <property type="molecule type" value="Genomic_DNA"/>
</dbReference>
<name>A0A445DME9_ARAHY</name>
<evidence type="ECO:0000313" key="3">
    <source>
        <dbReference type="Proteomes" id="UP000289738"/>
    </source>
</evidence>
<evidence type="ECO:0000256" key="1">
    <source>
        <dbReference type="SAM" id="MobiDB-lite"/>
    </source>
</evidence>
<organism evidence="2 3">
    <name type="scientific">Arachis hypogaea</name>
    <name type="common">Peanut</name>
    <dbReference type="NCBI Taxonomy" id="3818"/>
    <lineage>
        <taxon>Eukaryota</taxon>
        <taxon>Viridiplantae</taxon>
        <taxon>Streptophyta</taxon>
        <taxon>Embryophyta</taxon>
        <taxon>Tracheophyta</taxon>
        <taxon>Spermatophyta</taxon>
        <taxon>Magnoliopsida</taxon>
        <taxon>eudicotyledons</taxon>
        <taxon>Gunneridae</taxon>
        <taxon>Pentapetalae</taxon>
        <taxon>rosids</taxon>
        <taxon>fabids</taxon>
        <taxon>Fabales</taxon>
        <taxon>Fabaceae</taxon>
        <taxon>Papilionoideae</taxon>
        <taxon>50 kb inversion clade</taxon>
        <taxon>dalbergioids sensu lato</taxon>
        <taxon>Dalbergieae</taxon>
        <taxon>Pterocarpus clade</taxon>
        <taxon>Arachis</taxon>
    </lineage>
</organism>
<proteinExistence type="predicted"/>
<feature type="region of interest" description="Disordered" evidence="1">
    <location>
        <begin position="154"/>
        <end position="180"/>
    </location>
</feature>
<dbReference type="Proteomes" id="UP000289738">
    <property type="component" value="Chromosome A03"/>
</dbReference>